<accession>A0A6J7N800</accession>
<protein>
    <submittedName>
        <fullName evidence="1">Unannotated protein</fullName>
    </submittedName>
</protein>
<organism evidence="1">
    <name type="scientific">freshwater metagenome</name>
    <dbReference type="NCBI Taxonomy" id="449393"/>
    <lineage>
        <taxon>unclassified sequences</taxon>
        <taxon>metagenomes</taxon>
        <taxon>ecological metagenomes</taxon>
    </lineage>
</organism>
<dbReference type="EMBL" id="CAFBOT010000059">
    <property type="protein sequence ID" value="CAB4987092.1"/>
    <property type="molecule type" value="Genomic_DNA"/>
</dbReference>
<dbReference type="AlphaFoldDB" id="A0A6J7N800"/>
<proteinExistence type="predicted"/>
<evidence type="ECO:0000313" key="1">
    <source>
        <dbReference type="EMBL" id="CAB4987092.1"/>
    </source>
</evidence>
<sequence>MVSAQATVSVGLRLGVHVRDDADHRFQFRSQIPLDAAVVSAPKLRGTRQKCYSG</sequence>
<reference evidence="1" key="1">
    <citation type="submission" date="2020-05" db="EMBL/GenBank/DDBJ databases">
        <authorList>
            <person name="Chiriac C."/>
            <person name="Salcher M."/>
            <person name="Ghai R."/>
            <person name="Kavagutti S V."/>
        </authorList>
    </citation>
    <scope>NUCLEOTIDE SEQUENCE</scope>
</reference>
<gene>
    <name evidence="1" type="ORF">UFOPK4000_00475</name>
</gene>
<name>A0A6J7N800_9ZZZZ</name>